<keyword evidence="2" id="KW-1185">Reference proteome</keyword>
<evidence type="ECO:0000313" key="1">
    <source>
        <dbReference type="EMBL" id="KIM91364.1"/>
    </source>
</evidence>
<proteinExistence type="predicted"/>
<dbReference type="EMBL" id="KN832971">
    <property type="protein sequence ID" value="KIM91364.1"/>
    <property type="molecule type" value="Genomic_DNA"/>
</dbReference>
<accession>A0A0C3GI87</accession>
<protein>
    <submittedName>
        <fullName evidence="1">Uncharacterized protein</fullName>
    </submittedName>
</protein>
<dbReference type="HOGENOM" id="CLU_3088004_0_0_1"/>
<dbReference type="AlphaFoldDB" id="A0A0C3GI87"/>
<dbReference type="InParanoid" id="A0A0C3GI87"/>
<gene>
    <name evidence="1" type="ORF">PILCRDRAFT_810637</name>
</gene>
<evidence type="ECO:0000313" key="2">
    <source>
        <dbReference type="Proteomes" id="UP000054166"/>
    </source>
</evidence>
<reference evidence="1 2" key="1">
    <citation type="submission" date="2014-04" db="EMBL/GenBank/DDBJ databases">
        <authorList>
            <consortium name="DOE Joint Genome Institute"/>
            <person name="Kuo A."/>
            <person name="Tarkka M."/>
            <person name="Buscot F."/>
            <person name="Kohler A."/>
            <person name="Nagy L.G."/>
            <person name="Floudas D."/>
            <person name="Copeland A."/>
            <person name="Barry K.W."/>
            <person name="Cichocki N."/>
            <person name="Veneault-Fourrey C."/>
            <person name="LaButti K."/>
            <person name="Lindquist E.A."/>
            <person name="Lipzen A."/>
            <person name="Lundell T."/>
            <person name="Morin E."/>
            <person name="Murat C."/>
            <person name="Sun H."/>
            <person name="Tunlid A."/>
            <person name="Henrissat B."/>
            <person name="Grigoriev I.V."/>
            <person name="Hibbett D.S."/>
            <person name="Martin F."/>
            <person name="Nordberg H.P."/>
            <person name="Cantor M.N."/>
            <person name="Hua S.X."/>
        </authorList>
    </citation>
    <scope>NUCLEOTIDE SEQUENCE [LARGE SCALE GENOMIC DNA]</scope>
    <source>
        <strain evidence="1 2">F 1598</strain>
    </source>
</reference>
<organism evidence="1 2">
    <name type="scientific">Piloderma croceum (strain F 1598)</name>
    <dbReference type="NCBI Taxonomy" id="765440"/>
    <lineage>
        <taxon>Eukaryota</taxon>
        <taxon>Fungi</taxon>
        <taxon>Dikarya</taxon>
        <taxon>Basidiomycota</taxon>
        <taxon>Agaricomycotina</taxon>
        <taxon>Agaricomycetes</taxon>
        <taxon>Agaricomycetidae</taxon>
        <taxon>Atheliales</taxon>
        <taxon>Atheliaceae</taxon>
        <taxon>Piloderma</taxon>
    </lineage>
</organism>
<name>A0A0C3GI87_PILCF</name>
<dbReference type="Proteomes" id="UP000054166">
    <property type="component" value="Unassembled WGS sequence"/>
</dbReference>
<sequence>MSTTILPIHSDERGVFKRCPIGLLLSRLVGDDVFESVHSTYKRDSFVHLPFT</sequence>
<reference evidence="2" key="2">
    <citation type="submission" date="2015-01" db="EMBL/GenBank/DDBJ databases">
        <title>Evolutionary Origins and Diversification of the Mycorrhizal Mutualists.</title>
        <authorList>
            <consortium name="DOE Joint Genome Institute"/>
            <consortium name="Mycorrhizal Genomics Consortium"/>
            <person name="Kohler A."/>
            <person name="Kuo A."/>
            <person name="Nagy L.G."/>
            <person name="Floudas D."/>
            <person name="Copeland A."/>
            <person name="Barry K.W."/>
            <person name="Cichocki N."/>
            <person name="Veneault-Fourrey C."/>
            <person name="LaButti K."/>
            <person name="Lindquist E.A."/>
            <person name="Lipzen A."/>
            <person name="Lundell T."/>
            <person name="Morin E."/>
            <person name="Murat C."/>
            <person name="Riley R."/>
            <person name="Ohm R."/>
            <person name="Sun H."/>
            <person name="Tunlid A."/>
            <person name="Henrissat B."/>
            <person name="Grigoriev I.V."/>
            <person name="Hibbett D.S."/>
            <person name="Martin F."/>
        </authorList>
    </citation>
    <scope>NUCLEOTIDE SEQUENCE [LARGE SCALE GENOMIC DNA]</scope>
    <source>
        <strain evidence="2">F 1598</strain>
    </source>
</reference>